<keyword evidence="2" id="KW-1133">Transmembrane helix</keyword>
<dbReference type="EMBL" id="DVJQ01000050">
    <property type="protein sequence ID" value="HIS74598.1"/>
    <property type="molecule type" value="Genomic_DNA"/>
</dbReference>
<dbReference type="SMART" id="SM00028">
    <property type="entry name" value="TPR"/>
    <property type="match status" value="2"/>
</dbReference>
<dbReference type="PROSITE" id="PS50005">
    <property type="entry name" value="TPR"/>
    <property type="match status" value="1"/>
</dbReference>
<dbReference type="AlphaFoldDB" id="A0A9D1FJF0"/>
<feature type="repeat" description="TPR" evidence="1">
    <location>
        <begin position="190"/>
        <end position="223"/>
    </location>
</feature>
<evidence type="ECO:0000313" key="3">
    <source>
        <dbReference type="EMBL" id="HIS74598.1"/>
    </source>
</evidence>
<keyword evidence="2" id="KW-0472">Membrane</keyword>
<feature type="transmembrane region" description="Helical" evidence="2">
    <location>
        <begin position="15"/>
        <end position="33"/>
    </location>
</feature>
<sequence length="420" mass="49427">MNKYNTDLKEYIKTIFWTLFVAIIVVAIMVIDLRLNVGKKQQSDFHIKELTNISMSLNQLYYLEKQNPNDYMINLKIAFLCEVLKDNAAAKINYEKALKKSNYAPFAVYKAAMFYVSQKKYIDAINLAELLPDYKNKNIFELKARFYTRLADSFLEDGDFVNSVKIHKIALKYAKNTTDDIENKARENFAVAYNKYAEKYIDENDLKHAIQMLQNALEIYPDPYAMYKLGLIYENVDDEKAQRYIEDAYNINPGIINPELYNKLLNKLIKRSREEGEYSKAQFYALKQENFKRKYINSNIFDGDLEIQNLQIITRREKIIGKKQYYICFDLKNNSSYPIDNMFVKFVIQPRGGKTFETEEKIISRNNPLNASKVAHNIQIHLDCPNYDMFSKYAQIQIFAKKNIRSAWVMIDYLTVSFIK</sequence>
<evidence type="ECO:0000256" key="1">
    <source>
        <dbReference type="PROSITE-ProRule" id="PRU00339"/>
    </source>
</evidence>
<comment type="caution">
    <text evidence="3">The sequence shown here is derived from an EMBL/GenBank/DDBJ whole genome shotgun (WGS) entry which is preliminary data.</text>
</comment>
<gene>
    <name evidence="3" type="ORF">IAA86_06225</name>
</gene>
<dbReference type="InterPro" id="IPR019734">
    <property type="entry name" value="TPR_rpt"/>
</dbReference>
<organism evidence="3 4">
    <name type="scientific">Candidatus Galligastranaerophilus intestinavium</name>
    <dbReference type="NCBI Taxonomy" id="2840836"/>
    <lineage>
        <taxon>Bacteria</taxon>
        <taxon>Candidatus Galligastranaerophilus</taxon>
    </lineage>
</organism>
<keyword evidence="1" id="KW-0802">TPR repeat</keyword>
<proteinExistence type="predicted"/>
<reference evidence="3" key="2">
    <citation type="journal article" date="2021" name="PeerJ">
        <title>Extensive microbial diversity within the chicken gut microbiome revealed by metagenomics and culture.</title>
        <authorList>
            <person name="Gilroy R."/>
            <person name="Ravi A."/>
            <person name="Getino M."/>
            <person name="Pursley I."/>
            <person name="Horton D.L."/>
            <person name="Alikhan N.F."/>
            <person name="Baker D."/>
            <person name="Gharbi K."/>
            <person name="Hall N."/>
            <person name="Watson M."/>
            <person name="Adriaenssens E.M."/>
            <person name="Foster-Nyarko E."/>
            <person name="Jarju S."/>
            <person name="Secka A."/>
            <person name="Antonio M."/>
            <person name="Oren A."/>
            <person name="Chaudhuri R.R."/>
            <person name="La Ragione R."/>
            <person name="Hildebrand F."/>
            <person name="Pallen M.J."/>
        </authorList>
    </citation>
    <scope>NUCLEOTIDE SEQUENCE</scope>
    <source>
        <strain evidence="3">CHK152-2871</strain>
    </source>
</reference>
<evidence type="ECO:0000313" key="4">
    <source>
        <dbReference type="Proteomes" id="UP000886865"/>
    </source>
</evidence>
<dbReference type="SUPFAM" id="SSF48452">
    <property type="entry name" value="TPR-like"/>
    <property type="match status" value="1"/>
</dbReference>
<dbReference type="Gene3D" id="1.25.40.10">
    <property type="entry name" value="Tetratricopeptide repeat domain"/>
    <property type="match status" value="1"/>
</dbReference>
<reference evidence="3" key="1">
    <citation type="submission" date="2020-10" db="EMBL/GenBank/DDBJ databases">
        <authorList>
            <person name="Gilroy R."/>
        </authorList>
    </citation>
    <scope>NUCLEOTIDE SEQUENCE</scope>
    <source>
        <strain evidence="3">CHK152-2871</strain>
    </source>
</reference>
<dbReference type="InterPro" id="IPR011990">
    <property type="entry name" value="TPR-like_helical_dom_sf"/>
</dbReference>
<name>A0A9D1FJF0_9BACT</name>
<protein>
    <recommendedName>
        <fullName evidence="5">Tetratricopeptide repeat protein</fullName>
    </recommendedName>
</protein>
<accession>A0A9D1FJF0</accession>
<evidence type="ECO:0000256" key="2">
    <source>
        <dbReference type="SAM" id="Phobius"/>
    </source>
</evidence>
<dbReference type="Proteomes" id="UP000886865">
    <property type="component" value="Unassembled WGS sequence"/>
</dbReference>
<keyword evidence="2" id="KW-0812">Transmembrane</keyword>
<evidence type="ECO:0008006" key="5">
    <source>
        <dbReference type="Google" id="ProtNLM"/>
    </source>
</evidence>